<sequence length="165" mass="18681">RALWVLREEPDGETLRQRFAQFGFEPRKPPEPRLPRRRKLPRAAAEDFLIRNALGPPSWSGLGGLPDPGSETEPEEEAPDYEARKAQRQREDQDQERSFSAFLQQGAHAPDRRAKRLGPFGAAAHPLMLRRAERRAGKMAEISLELGPLFNGEPPGQNAESIRWI</sequence>
<accession>A0A812KXH5</accession>
<dbReference type="AlphaFoldDB" id="A0A812KXH5"/>
<feature type="compositionally biased region" description="Basic and acidic residues" evidence="1">
    <location>
        <begin position="81"/>
        <end position="97"/>
    </location>
</feature>
<feature type="compositionally biased region" description="Acidic residues" evidence="1">
    <location>
        <begin position="70"/>
        <end position="80"/>
    </location>
</feature>
<organism evidence="2 3">
    <name type="scientific">Symbiodinium pilosum</name>
    <name type="common">Dinoflagellate</name>
    <dbReference type="NCBI Taxonomy" id="2952"/>
    <lineage>
        <taxon>Eukaryota</taxon>
        <taxon>Sar</taxon>
        <taxon>Alveolata</taxon>
        <taxon>Dinophyceae</taxon>
        <taxon>Suessiales</taxon>
        <taxon>Symbiodiniaceae</taxon>
        <taxon>Symbiodinium</taxon>
    </lineage>
</organism>
<comment type="caution">
    <text evidence="2">The sequence shown here is derived from an EMBL/GenBank/DDBJ whole genome shotgun (WGS) entry which is preliminary data.</text>
</comment>
<evidence type="ECO:0000313" key="3">
    <source>
        <dbReference type="Proteomes" id="UP000649617"/>
    </source>
</evidence>
<keyword evidence="3" id="KW-1185">Reference proteome</keyword>
<evidence type="ECO:0000313" key="2">
    <source>
        <dbReference type="EMBL" id="CAE7231951.1"/>
    </source>
</evidence>
<name>A0A812KXH5_SYMPI</name>
<evidence type="ECO:0000256" key="1">
    <source>
        <dbReference type="SAM" id="MobiDB-lite"/>
    </source>
</evidence>
<reference evidence="2" key="1">
    <citation type="submission" date="2021-02" db="EMBL/GenBank/DDBJ databases">
        <authorList>
            <person name="Dougan E. K."/>
            <person name="Rhodes N."/>
            <person name="Thang M."/>
            <person name="Chan C."/>
        </authorList>
    </citation>
    <scope>NUCLEOTIDE SEQUENCE</scope>
</reference>
<feature type="compositionally biased region" description="Basic and acidic residues" evidence="1">
    <location>
        <begin position="25"/>
        <end position="34"/>
    </location>
</feature>
<proteinExistence type="predicted"/>
<feature type="non-terminal residue" evidence="2">
    <location>
        <position position="165"/>
    </location>
</feature>
<feature type="region of interest" description="Disordered" evidence="1">
    <location>
        <begin position="18"/>
        <end position="99"/>
    </location>
</feature>
<gene>
    <name evidence="2" type="primary">magoh</name>
    <name evidence="2" type="ORF">SPIL2461_LOCUS3577</name>
</gene>
<dbReference type="Proteomes" id="UP000649617">
    <property type="component" value="Unassembled WGS sequence"/>
</dbReference>
<protein>
    <submittedName>
        <fullName evidence="2">Magoh protein</fullName>
    </submittedName>
</protein>
<dbReference type="EMBL" id="CAJNIZ010004374">
    <property type="protein sequence ID" value="CAE7231951.1"/>
    <property type="molecule type" value="Genomic_DNA"/>
</dbReference>